<accession>A0ABS3AQL8</accession>
<keyword evidence="3" id="KW-1185">Reference proteome</keyword>
<comment type="caution">
    <text evidence="2">The sequence shown here is derived from an EMBL/GenBank/DDBJ whole genome shotgun (WGS) entry which is preliminary data.</text>
</comment>
<name>A0ABS3AQL8_9BACT</name>
<keyword evidence="1" id="KW-0472">Membrane</keyword>
<keyword evidence="1" id="KW-1133">Transmembrane helix</keyword>
<dbReference type="Proteomes" id="UP000722121">
    <property type="component" value="Unassembled WGS sequence"/>
</dbReference>
<feature type="transmembrane region" description="Helical" evidence="1">
    <location>
        <begin position="49"/>
        <end position="74"/>
    </location>
</feature>
<protein>
    <submittedName>
        <fullName evidence="2">Uncharacterized protein</fullName>
    </submittedName>
</protein>
<reference evidence="2 3" key="1">
    <citation type="submission" date="2021-02" db="EMBL/GenBank/DDBJ databases">
        <title>Activity-based single-cell genomes from oceanic crustal fluid captures similar information to metagenomic and metatranscriptomic surveys with orders of magnitude less sampling.</title>
        <authorList>
            <person name="D'Angelo T.S."/>
            <person name="Orcutt B.N."/>
        </authorList>
    </citation>
    <scope>NUCLEOTIDE SEQUENCE [LARGE SCALE GENOMIC DNA]</scope>
    <source>
        <strain evidence="2">AH-315-G07</strain>
    </source>
</reference>
<evidence type="ECO:0000313" key="2">
    <source>
        <dbReference type="EMBL" id="MBN4066571.1"/>
    </source>
</evidence>
<keyword evidence="1" id="KW-0812">Transmembrane</keyword>
<gene>
    <name evidence="2" type="ORF">JYU14_00615</name>
</gene>
<sequence>MSISSVHSPFAANAHLPVANVVENGANFDALTSKVKKYAQEIFNNPKMFAIFAVTGFLAGLLFGGFPGALIGLLTAATLYCAIRAIQIANNPPYALSQDLQQHRSTGRATFAVTSTAVTNSLTRVQNHAQEKAKASHHSINFVNRWRQIPKYKTEAARIEHLTKEHKKGTCYGQFRSLLEQMSRHHNAPSQQLVDNMKESEVLYYQTLHTVACETRKELQTTSLLLHYSAHRSPEELKEESSLFRRDLRNEDHAHLDHGEVAHCVESIEIKLDAAAEAYASAFNAAVEEIGADEVVAGKISLPKHAMFFQLSDNNYRFYDTFKDGMGFYEFATKEEFFTGLQKHLNGVKEHKGSTFNFEIYGIKKKKV</sequence>
<organism evidence="2 3">
    <name type="scientific">Simkania negevensis</name>
    <dbReference type="NCBI Taxonomy" id="83561"/>
    <lineage>
        <taxon>Bacteria</taxon>
        <taxon>Pseudomonadati</taxon>
        <taxon>Chlamydiota</taxon>
        <taxon>Chlamydiia</taxon>
        <taxon>Parachlamydiales</taxon>
        <taxon>Simkaniaceae</taxon>
        <taxon>Simkania</taxon>
    </lineage>
</organism>
<evidence type="ECO:0000256" key="1">
    <source>
        <dbReference type="SAM" id="Phobius"/>
    </source>
</evidence>
<proteinExistence type="predicted"/>
<evidence type="ECO:0000313" key="3">
    <source>
        <dbReference type="Proteomes" id="UP000722121"/>
    </source>
</evidence>
<dbReference type="EMBL" id="JAFITR010000007">
    <property type="protein sequence ID" value="MBN4066571.1"/>
    <property type="molecule type" value="Genomic_DNA"/>
</dbReference>